<feature type="region of interest" description="Disordered" evidence="6">
    <location>
        <begin position="20"/>
        <end position="39"/>
    </location>
</feature>
<feature type="compositionally biased region" description="Basic and acidic residues" evidence="6">
    <location>
        <begin position="358"/>
        <end position="385"/>
    </location>
</feature>
<evidence type="ECO:0000313" key="9">
    <source>
        <dbReference type="EMBL" id="TKA21702.1"/>
    </source>
</evidence>
<dbReference type="Pfam" id="PF08600">
    <property type="entry name" value="NuBaID_C"/>
    <property type="match status" value="1"/>
</dbReference>
<reference evidence="9 10" key="1">
    <citation type="submission" date="2017-03" db="EMBL/GenBank/DDBJ databases">
        <title>Genomes of endolithic fungi from Antarctica.</title>
        <authorList>
            <person name="Coleine C."/>
            <person name="Masonjones S."/>
            <person name="Stajich J.E."/>
        </authorList>
    </citation>
    <scope>NUCLEOTIDE SEQUENCE [LARGE SCALE GENOMIC DNA]</scope>
    <source>
        <strain evidence="9 10">CCFEE 6315</strain>
    </source>
</reference>
<dbReference type="EMBL" id="NAJL01000107">
    <property type="protein sequence ID" value="TKA21702.1"/>
    <property type="molecule type" value="Genomic_DNA"/>
</dbReference>
<dbReference type="Pfam" id="PF07967">
    <property type="entry name" value="zf-C3HC"/>
    <property type="match status" value="1"/>
</dbReference>
<dbReference type="InterPro" id="IPR012935">
    <property type="entry name" value="NuBaID_N"/>
</dbReference>
<feature type="compositionally biased region" description="Basic and acidic residues" evidence="6">
    <location>
        <begin position="393"/>
        <end position="408"/>
    </location>
</feature>
<dbReference type="Proteomes" id="UP000308549">
    <property type="component" value="Unassembled WGS sequence"/>
</dbReference>
<dbReference type="OrthoDB" id="2592092at2759"/>
<dbReference type="PANTHER" id="PTHR15835:SF6">
    <property type="entry name" value="ZINC FINGER C3HC-TYPE PROTEIN 1"/>
    <property type="match status" value="1"/>
</dbReference>
<feature type="domain" description="NuBaID C-terminal" evidence="8">
    <location>
        <begin position="260"/>
        <end position="338"/>
    </location>
</feature>
<feature type="domain" description="C3HC-type" evidence="7">
    <location>
        <begin position="71"/>
        <end position="214"/>
    </location>
</feature>
<feature type="region of interest" description="Disordered" evidence="6">
    <location>
        <begin position="358"/>
        <end position="442"/>
    </location>
</feature>
<keyword evidence="5" id="KW-0539">Nucleus</keyword>
<comment type="caution">
    <text evidence="9">The sequence shown here is derived from an EMBL/GenBank/DDBJ whole genome shotgun (WGS) entry which is preliminary data.</text>
</comment>
<evidence type="ECO:0000256" key="1">
    <source>
        <dbReference type="ARBA" id="ARBA00004123"/>
    </source>
</evidence>
<dbReference type="GO" id="GO:0005634">
    <property type="term" value="C:nucleus"/>
    <property type="evidence" value="ECO:0007669"/>
    <property type="project" value="UniProtKB-SubCell"/>
</dbReference>
<gene>
    <name evidence="9" type="ORF">B0A50_08784</name>
</gene>
<proteinExistence type="predicted"/>
<dbReference type="AlphaFoldDB" id="A0A4U0TJ66"/>
<dbReference type="InterPro" id="IPR013909">
    <property type="entry name" value="NuBaID_C"/>
</dbReference>
<organism evidence="9 10">
    <name type="scientific">Salinomyces thailandicus</name>
    <dbReference type="NCBI Taxonomy" id="706561"/>
    <lineage>
        <taxon>Eukaryota</taxon>
        <taxon>Fungi</taxon>
        <taxon>Dikarya</taxon>
        <taxon>Ascomycota</taxon>
        <taxon>Pezizomycotina</taxon>
        <taxon>Dothideomycetes</taxon>
        <taxon>Dothideomycetidae</taxon>
        <taxon>Mycosphaerellales</taxon>
        <taxon>Teratosphaeriaceae</taxon>
        <taxon>Salinomyces</taxon>
    </lineage>
</organism>
<evidence type="ECO:0000313" key="10">
    <source>
        <dbReference type="Proteomes" id="UP000308549"/>
    </source>
</evidence>
<evidence type="ECO:0000259" key="7">
    <source>
        <dbReference type="Pfam" id="PF07967"/>
    </source>
</evidence>
<name>A0A4U0TJ66_9PEZI</name>
<accession>A0A4U0TJ66</accession>
<feature type="compositionally biased region" description="Basic residues" evidence="6">
    <location>
        <begin position="409"/>
        <end position="421"/>
    </location>
</feature>
<dbReference type="PANTHER" id="PTHR15835">
    <property type="entry name" value="NUCLEAR-INTERACTING PARTNER OF ALK"/>
    <property type="match status" value="1"/>
</dbReference>
<keyword evidence="10" id="KW-1185">Reference proteome</keyword>
<keyword evidence="2" id="KW-0479">Metal-binding</keyword>
<evidence type="ECO:0000259" key="8">
    <source>
        <dbReference type="Pfam" id="PF08600"/>
    </source>
</evidence>
<keyword evidence="4" id="KW-0862">Zinc</keyword>
<feature type="compositionally biased region" description="Polar residues" evidence="6">
    <location>
        <begin position="22"/>
        <end position="31"/>
    </location>
</feature>
<evidence type="ECO:0000256" key="3">
    <source>
        <dbReference type="ARBA" id="ARBA00022771"/>
    </source>
</evidence>
<evidence type="ECO:0000256" key="5">
    <source>
        <dbReference type="ARBA" id="ARBA00023242"/>
    </source>
</evidence>
<dbReference type="GO" id="GO:0008270">
    <property type="term" value="F:zinc ion binding"/>
    <property type="evidence" value="ECO:0007669"/>
    <property type="project" value="UniProtKB-KW"/>
</dbReference>
<evidence type="ECO:0000256" key="2">
    <source>
        <dbReference type="ARBA" id="ARBA00022723"/>
    </source>
</evidence>
<sequence>MTEAIATKKRNFYKSLDALDNPSATSISTEPATKRPRRSISITSIASRNTTATAKTTTTQATPKATPAFSPWSQETFLARLKTFSSVSFWHPKPEAISEVEWAKRGWSCVDVNTVACRGCCGKRVVVSLSFARKEGTTDGDDEDADGNEDEEDLETALTFKYKTLIVDGHSSTCAWRRSGCPDDIYRLQVIRPAAWQPSLRKRYQSTHQISEAIREVKVQGLSHEKPNILSTERLLADLPADILGPPAEEQPAPEDSLQALEVALHGWRGSKDAGTELLHCDVCFQRIGLWMYQPDYKPSRSASESDDAEDSATVDLVELHREHCPWRNPDTQKALGNLQGLNACQVLQHCISAFVREEQRRSDRQRKSVSAAEDHDPDGDRENRGSASPAPSRDEVERQDKERESRLKRLKTLFKIKRKSAILTPPPKTSDTVTRGKRAAN</sequence>
<protein>
    <recommendedName>
        <fullName evidence="11">Zf-C3HC-domain-containing protein</fullName>
    </recommendedName>
</protein>
<evidence type="ECO:0000256" key="4">
    <source>
        <dbReference type="ARBA" id="ARBA00022833"/>
    </source>
</evidence>
<evidence type="ECO:0008006" key="11">
    <source>
        <dbReference type="Google" id="ProtNLM"/>
    </source>
</evidence>
<keyword evidence="3" id="KW-0863">Zinc-finger</keyword>
<evidence type="ECO:0000256" key="6">
    <source>
        <dbReference type="SAM" id="MobiDB-lite"/>
    </source>
</evidence>
<comment type="subcellular location">
    <subcellularLocation>
        <location evidence="1">Nucleus</location>
    </subcellularLocation>
</comment>